<dbReference type="AlphaFoldDB" id="A0A382JEG4"/>
<dbReference type="Pfam" id="PF00106">
    <property type="entry name" value="adh_short"/>
    <property type="match status" value="1"/>
</dbReference>
<dbReference type="EMBL" id="UINC01073401">
    <property type="protein sequence ID" value="SVC09752.1"/>
    <property type="molecule type" value="Genomic_DNA"/>
</dbReference>
<gene>
    <name evidence="2" type="ORF">METZ01_LOCUS262606</name>
</gene>
<reference evidence="2" key="1">
    <citation type="submission" date="2018-05" db="EMBL/GenBank/DDBJ databases">
        <authorList>
            <person name="Lanie J.A."/>
            <person name="Ng W.-L."/>
            <person name="Kazmierczak K.M."/>
            <person name="Andrzejewski T.M."/>
            <person name="Davidsen T.M."/>
            <person name="Wayne K.J."/>
            <person name="Tettelin H."/>
            <person name="Glass J.I."/>
            <person name="Rusch D."/>
            <person name="Podicherti R."/>
            <person name="Tsui H.-C.T."/>
            <person name="Winkler M.E."/>
        </authorList>
    </citation>
    <scope>NUCLEOTIDE SEQUENCE</scope>
</reference>
<name>A0A382JEG4_9ZZZZ</name>
<evidence type="ECO:0000256" key="1">
    <source>
        <dbReference type="ARBA" id="ARBA00006484"/>
    </source>
</evidence>
<organism evidence="2">
    <name type="scientific">marine metagenome</name>
    <dbReference type="NCBI Taxonomy" id="408172"/>
    <lineage>
        <taxon>unclassified sequences</taxon>
        <taxon>metagenomes</taxon>
        <taxon>ecological metagenomes</taxon>
    </lineage>
</organism>
<dbReference type="InterPro" id="IPR050259">
    <property type="entry name" value="SDR"/>
</dbReference>
<proteinExistence type="inferred from homology"/>
<comment type="similarity">
    <text evidence="1">Belongs to the short-chain dehydrogenases/reductases (SDR) family.</text>
</comment>
<dbReference type="PRINTS" id="PR00081">
    <property type="entry name" value="GDHRDH"/>
</dbReference>
<dbReference type="InterPro" id="IPR036291">
    <property type="entry name" value="NAD(P)-bd_dom_sf"/>
</dbReference>
<protein>
    <recommendedName>
        <fullName evidence="3">Short-chain dehydrogenase</fullName>
    </recommendedName>
</protein>
<dbReference type="Gene3D" id="3.40.50.720">
    <property type="entry name" value="NAD(P)-binding Rossmann-like Domain"/>
    <property type="match status" value="1"/>
</dbReference>
<feature type="non-terminal residue" evidence="2">
    <location>
        <position position="231"/>
    </location>
</feature>
<evidence type="ECO:0008006" key="3">
    <source>
        <dbReference type="Google" id="ProtNLM"/>
    </source>
</evidence>
<evidence type="ECO:0000313" key="2">
    <source>
        <dbReference type="EMBL" id="SVC09752.1"/>
    </source>
</evidence>
<dbReference type="PRINTS" id="PR00080">
    <property type="entry name" value="SDRFAMILY"/>
</dbReference>
<dbReference type="CDD" id="cd05233">
    <property type="entry name" value="SDR_c"/>
    <property type="match status" value="1"/>
</dbReference>
<dbReference type="InterPro" id="IPR002347">
    <property type="entry name" value="SDR_fam"/>
</dbReference>
<dbReference type="SUPFAM" id="SSF51735">
    <property type="entry name" value="NAD(P)-binding Rossmann-fold domains"/>
    <property type="match status" value="1"/>
</dbReference>
<dbReference type="PANTHER" id="PTHR42879:SF6">
    <property type="entry name" value="NADPH-DEPENDENT REDUCTASE BACG"/>
    <property type="match status" value="1"/>
</dbReference>
<sequence length="231" mass="24885">MELGIKNKIALVTGSSRGIGKSCALSLAKEEVKVVICGRNQNTLNNTLDEIKVFSPQSIAIKSDITNISSLSSLTEEITNKLGPIEILVNNVGGSVKREGVEGTEIKDLNKAFELNIDPTLKLMQLVIPEMKSNNWGRIINISSVYGRELGGNLSYMTAKAALNSITKHAAVDLAKYGVLINAVAPGPVAHPGGGWEKFQNENKKDIVDQFIKENLPIGKSGQLCIPKIFS</sequence>
<dbReference type="PANTHER" id="PTHR42879">
    <property type="entry name" value="3-OXOACYL-(ACYL-CARRIER-PROTEIN) REDUCTASE"/>
    <property type="match status" value="1"/>
</dbReference>
<accession>A0A382JEG4</accession>